<dbReference type="SMART" id="SM00638">
    <property type="entry name" value="LPD_N"/>
    <property type="match status" value="1"/>
</dbReference>
<dbReference type="SUPFAM" id="SSF56968">
    <property type="entry name" value="Lipovitellin-phosvitin complex, beta-sheet shell regions"/>
    <property type="match status" value="1"/>
</dbReference>
<evidence type="ECO:0000256" key="4">
    <source>
        <dbReference type="ARBA" id="ARBA00022824"/>
    </source>
</evidence>
<evidence type="ECO:0000256" key="3">
    <source>
        <dbReference type="ARBA" id="ARBA00022729"/>
    </source>
</evidence>
<dbReference type="InterPro" id="IPR015816">
    <property type="entry name" value="Vitellinogen_b-sht_N"/>
</dbReference>
<dbReference type="InterPro" id="IPR011030">
    <property type="entry name" value="Lipovitellin_superhlx_dom"/>
</dbReference>
<accession>A0AAV7A0Q4</accession>
<dbReference type="InterPro" id="IPR001747">
    <property type="entry name" value="Vitellogenin_N"/>
</dbReference>
<reference evidence="8" key="1">
    <citation type="thesis" date="2020" institute="ProQuest LLC" country="789 East Eisenhower Parkway, Ann Arbor, MI, USA">
        <title>Comparative Genomics and Chromosome Evolution.</title>
        <authorList>
            <person name="Mudd A.B."/>
        </authorList>
    </citation>
    <scope>NUCLEOTIDE SEQUENCE</scope>
    <source>
        <strain evidence="8">237g6f4</strain>
        <tissue evidence="8">Blood</tissue>
    </source>
</reference>
<gene>
    <name evidence="8" type="ORF">GDO81_004328</name>
</gene>
<name>A0AAV7A0Q4_ENGPU</name>
<evidence type="ECO:0000313" key="8">
    <source>
        <dbReference type="EMBL" id="KAG8551893.1"/>
    </source>
</evidence>
<feature type="signal peptide" evidence="6">
    <location>
        <begin position="1"/>
        <end position="20"/>
    </location>
</feature>
<comment type="subcellular location">
    <subcellularLocation>
        <location evidence="1">Endoplasmic reticulum</location>
    </subcellularLocation>
</comment>
<comment type="caution">
    <text evidence="5">Lacks conserved residue(s) required for the propagation of feature annotation.</text>
</comment>
<evidence type="ECO:0000259" key="7">
    <source>
        <dbReference type="PROSITE" id="PS51211"/>
    </source>
</evidence>
<dbReference type="GO" id="GO:0005548">
    <property type="term" value="F:phospholipid transporter activity"/>
    <property type="evidence" value="ECO:0007669"/>
    <property type="project" value="InterPro"/>
</dbReference>
<dbReference type="Pfam" id="PF01347">
    <property type="entry name" value="Vitellogenin_N"/>
    <property type="match status" value="1"/>
</dbReference>
<dbReference type="Gene3D" id="2.30.230.10">
    <property type="entry name" value="Lipovitellin, beta-sheet shell regions, chain A"/>
    <property type="match status" value="1"/>
</dbReference>
<keyword evidence="3 6" id="KW-0732">Signal</keyword>
<dbReference type="AlphaFoldDB" id="A0AAV7A0Q4"/>
<dbReference type="Proteomes" id="UP000824782">
    <property type="component" value="Unassembled WGS sequence"/>
</dbReference>
<dbReference type="GO" id="GO:0008289">
    <property type="term" value="F:lipid binding"/>
    <property type="evidence" value="ECO:0007669"/>
    <property type="project" value="InterPro"/>
</dbReference>
<evidence type="ECO:0000256" key="5">
    <source>
        <dbReference type="PROSITE-ProRule" id="PRU00557"/>
    </source>
</evidence>
<evidence type="ECO:0000256" key="1">
    <source>
        <dbReference type="ARBA" id="ARBA00004240"/>
    </source>
</evidence>
<proteinExistence type="predicted"/>
<evidence type="ECO:0000256" key="6">
    <source>
        <dbReference type="SAM" id="SignalP"/>
    </source>
</evidence>
<dbReference type="PANTHER" id="PTHR13024:SF2">
    <property type="entry name" value="MICROSOMAL TRIGLYCERIDE TRANSFER PROTEIN-LIKE"/>
    <property type="match status" value="1"/>
</dbReference>
<dbReference type="EMBL" id="WNYA01000011">
    <property type="protein sequence ID" value="KAG8551893.1"/>
    <property type="molecule type" value="Genomic_DNA"/>
</dbReference>
<dbReference type="SUPFAM" id="SSF48431">
    <property type="entry name" value="Lipovitellin-phosvitin complex, superhelical domain"/>
    <property type="match status" value="1"/>
</dbReference>
<keyword evidence="4" id="KW-0256">Endoplasmic reticulum</keyword>
<dbReference type="GO" id="GO:0016323">
    <property type="term" value="C:basolateral plasma membrane"/>
    <property type="evidence" value="ECO:0007669"/>
    <property type="project" value="TreeGrafter"/>
</dbReference>
<evidence type="ECO:0000256" key="2">
    <source>
        <dbReference type="ARBA" id="ARBA00022448"/>
    </source>
</evidence>
<dbReference type="Gene3D" id="1.25.10.20">
    <property type="entry name" value="Vitellinogen, superhelical"/>
    <property type="match status" value="1"/>
</dbReference>
<dbReference type="GO" id="GO:0042157">
    <property type="term" value="P:lipoprotein metabolic process"/>
    <property type="evidence" value="ECO:0007669"/>
    <property type="project" value="TreeGrafter"/>
</dbReference>
<dbReference type="PROSITE" id="PS51211">
    <property type="entry name" value="VITELLOGENIN"/>
    <property type="match status" value="1"/>
</dbReference>
<feature type="chain" id="PRO_5043596863" description="Vitellogenin domain-containing protein" evidence="6">
    <location>
        <begin position="21"/>
        <end position="878"/>
    </location>
</feature>
<dbReference type="InterPro" id="IPR015819">
    <property type="entry name" value="Lipid_transp_b-sht_shell"/>
</dbReference>
<keyword evidence="9" id="KW-1185">Reference proteome</keyword>
<protein>
    <recommendedName>
        <fullName evidence="7">Vitellogenin domain-containing protein</fullName>
    </recommendedName>
</protein>
<feature type="domain" description="Vitellogenin" evidence="7">
    <location>
        <begin position="25"/>
        <end position="649"/>
    </location>
</feature>
<evidence type="ECO:0000313" key="9">
    <source>
        <dbReference type="Proteomes" id="UP000824782"/>
    </source>
</evidence>
<dbReference type="GO" id="GO:0005783">
    <property type="term" value="C:endoplasmic reticulum"/>
    <property type="evidence" value="ECO:0007669"/>
    <property type="project" value="UniProtKB-SubCell"/>
</dbReference>
<sequence length="878" mass="97664">MAGSLLLLIVCCLTLDTSFSEVPSFEPNTSYEYHYTVDTFVAHYGQSAMPASRLQMRATIETSLLWRNKAQPHEQLVRLQVKDFTLHNKSSDVTEYAAINAEMRSCLDAPIIYHWSSGKVLGLYSTGENDSLILDIKRGLVSLFQFQPLSGTHLEEDVSGRCQVTYNTSKDFISKTKDVNSCITSQFGYGSDYKALGVSWKSATMGYMSLNGSTCLKVVSEENHNLSASLRSKLGVQVTSRQQIELISSKPGSPKIQGESIVQVLGQLQEKFHRTELISHPRERPAGNQTLLKRYQETAKRKMKKLVFSKLSTVRYFRNAVHTLRYAKKMEVLQLLKTASSELVPFFIDAAVAAQSPAALGALSDFLDFSKKKQTRLQEKFLYSAAFTPHPTTELLNLVLRKLKGKISEPAVMETGIIITGAIVGKLCRMDLCEDEDVELAKATLLEGLNNAEDETEMKLYLLSLKNAQLPETLPALLQYAAEHTGAVCSTALSALQAFPAEILSTEEVKDTLKQILHQTHEDYDKRSRIMAAETLLSVDLSMEDLNSISTALENMDKESAKSLLSKLHHKLRLHHGTTMKIPLNNTYLNDFQKITQAGRSTVFSGVLSATNETVSTYGLDLLFSEAGLLKRSISDITLYNDNHQFKAMQVFFEAQGLEALMGAEEADSEGEDATVGMSAVLLGIQLRPVVFFSGYMDLVSKVFSSSGEPTNVVRGNILLVDYLQWLPLQSGLQVYVQYQGALGLDITSKVDIRIWDQQAETNIDTKAGLVLDFMAEVHTSFFHVSMKAATDAETSVHLDSILQVTGSPMPMCLELRQDNMPYRETFILTETFPASNTTQTVRKGRTSTLWGRDFPFHKANSEMCRTLKDAEDISTLL</sequence>
<dbReference type="Pfam" id="PF19444">
    <property type="entry name" value="MTP_lip_bd"/>
    <property type="match status" value="1"/>
</dbReference>
<comment type="caution">
    <text evidence="8">The sequence shown here is derived from an EMBL/GenBank/DDBJ whole genome shotgun (WGS) entry which is preliminary data.</text>
</comment>
<keyword evidence="2" id="KW-0813">Transport</keyword>
<dbReference type="InterPro" id="IPR039988">
    <property type="entry name" value="MTTP"/>
</dbReference>
<organism evidence="8 9">
    <name type="scientific">Engystomops pustulosus</name>
    <name type="common">Tungara frog</name>
    <name type="synonym">Physalaemus pustulosus</name>
    <dbReference type="NCBI Taxonomy" id="76066"/>
    <lineage>
        <taxon>Eukaryota</taxon>
        <taxon>Metazoa</taxon>
        <taxon>Chordata</taxon>
        <taxon>Craniata</taxon>
        <taxon>Vertebrata</taxon>
        <taxon>Euteleostomi</taxon>
        <taxon>Amphibia</taxon>
        <taxon>Batrachia</taxon>
        <taxon>Anura</taxon>
        <taxon>Neobatrachia</taxon>
        <taxon>Hyloidea</taxon>
        <taxon>Leptodactylidae</taxon>
        <taxon>Leiuperinae</taxon>
        <taxon>Engystomops</taxon>
    </lineage>
</organism>
<dbReference type="InterPro" id="IPR045811">
    <property type="entry name" value="MTP_lip-bd"/>
</dbReference>
<dbReference type="PANTHER" id="PTHR13024">
    <property type="entry name" value="MICROSOMAL TRIGLYCERIDE TRANSFER PROTEIN, LARGE SUBUNIT"/>
    <property type="match status" value="1"/>
</dbReference>
<dbReference type="GO" id="GO:0005794">
    <property type="term" value="C:Golgi apparatus"/>
    <property type="evidence" value="ECO:0007669"/>
    <property type="project" value="TreeGrafter"/>
</dbReference>